<evidence type="ECO:0000313" key="1">
    <source>
        <dbReference type="EMBL" id="KFB46549.1"/>
    </source>
</evidence>
<reference evidence="1 3" key="1">
    <citation type="journal article" date="2014" name="BMC Genomics">
        <title>Genome sequence of Anopheles sinensis provides insight into genetics basis of mosquito competence for malaria parasites.</title>
        <authorList>
            <person name="Zhou D."/>
            <person name="Zhang D."/>
            <person name="Ding G."/>
            <person name="Shi L."/>
            <person name="Hou Q."/>
            <person name="Ye Y."/>
            <person name="Xu Y."/>
            <person name="Zhou H."/>
            <person name="Xiong C."/>
            <person name="Li S."/>
            <person name="Yu J."/>
            <person name="Hong S."/>
            <person name="Yu X."/>
            <person name="Zou P."/>
            <person name="Chen C."/>
            <person name="Chang X."/>
            <person name="Wang W."/>
            <person name="Lv Y."/>
            <person name="Sun Y."/>
            <person name="Ma L."/>
            <person name="Shen B."/>
            <person name="Zhu C."/>
        </authorList>
    </citation>
    <scope>NUCLEOTIDE SEQUENCE [LARGE SCALE GENOMIC DNA]</scope>
</reference>
<name>A0A084W8K5_ANOSI</name>
<dbReference type="EMBL" id="ATLV01021487">
    <property type="status" value="NOT_ANNOTATED_CDS"/>
    <property type="molecule type" value="Genomic_DNA"/>
</dbReference>
<protein>
    <submittedName>
        <fullName evidence="1 2">Homoserine dehydrogenase</fullName>
    </submittedName>
</protein>
<organism evidence="1">
    <name type="scientific">Anopheles sinensis</name>
    <name type="common">Mosquito</name>
    <dbReference type="NCBI Taxonomy" id="74873"/>
    <lineage>
        <taxon>Eukaryota</taxon>
        <taxon>Metazoa</taxon>
        <taxon>Ecdysozoa</taxon>
        <taxon>Arthropoda</taxon>
        <taxon>Hexapoda</taxon>
        <taxon>Insecta</taxon>
        <taxon>Pterygota</taxon>
        <taxon>Neoptera</taxon>
        <taxon>Endopterygota</taxon>
        <taxon>Diptera</taxon>
        <taxon>Nematocera</taxon>
        <taxon>Culicoidea</taxon>
        <taxon>Culicidae</taxon>
        <taxon>Anophelinae</taxon>
        <taxon>Anopheles</taxon>
    </lineage>
</organism>
<dbReference type="EnsemblMetazoa" id="ASIC014578-RA">
    <property type="protein sequence ID" value="ASIC014578-PA"/>
    <property type="gene ID" value="ASIC014578"/>
</dbReference>
<sequence length="89" mass="9582">MQMAMSKPPGTPVEHELAVNMMTIKLANGMDYGSSLRMGKVPVAPKSIRFSGLAVSSDLVPSRAVRSHSSRPSSCGRVFVKMYPLCSLI</sequence>
<dbReference type="EMBL" id="KE525319">
    <property type="protein sequence ID" value="KFB46549.1"/>
    <property type="molecule type" value="Genomic_DNA"/>
</dbReference>
<gene>
    <name evidence="1" type="ORF">ZHAS_00014578</name>
</gene>
<keyword evidence="3" id="KW-1185">Reference proteome</keyword>
<evidence type="ECO:0000313" key="2">
    <source>
        <dbReference type="EnsemblMetazoa" id="ASIC014578-PA"/>
    </source>
</evidence>
<dbReference type="VEuPathDB" id="VectorBase:ASIC014578"/>
<dbReference type="Proteomes" id="UP000030765">
    <property type="component" value="Unassembled WGS sequence"/>
</dbReference>
<proteinExistence type="predicted"/>
<reference evidence="2" key="2">
    <citation type="submission" date="2020-05" db="UniProtKB">
        <authorList>
            <consortium name="EnsemblMetazoa"/>
        </authorList>
    </citation>
    <scope>IDENTIFICATION</scope>
</reference>
<evidence type="ECO:0000313" key="3">
    <source>
        <dbReference type="Proteomes" id="UP000030765"/>
    </source>
</evidence>
<accession>A0A084W8K5</accession>
<dbReference type="AlphaFoldDB" id="A0A084W8K5"/>